<reference evidence="12" key="1">
    <citation type="submission" date="2023-01" db="EMBL/GenBank/DDBJ databases">
        <title>Genome assembly of the deep-sea coral Lophelia pertusa.</title>
        <authorList>
            <person name="Herrera S."/>
            <person name="Cordes E."/>
        </authorList>
    </citation>
    <scope>NUCLEOTIDE SEQUENCE</scope>
    <source>
        <strain evidence="12">USNM1676648</strain>
        <tissue evidence="12">Polyp</tissue>
    </source>
</reference>
<evidence type="ECO:0000256" key="2">
    <source>
        <dbReference type="ARBA" id="ARBA00001946"/>
    </source>
</evidence>
<comment type="caution">
    <text evidence="12">The sequence shown here is derived from an EMBL/GenBank/DDBJ whole genome shotgun (WGS) entry which is preliminary data.</text>
</comment>
<dbReference type="InterPro" id="IPR002058">
    <property type="entry name" value="PAP_assoc"/>
</dbReference>
<evidence type="ECO:0000256" key="1">
    <source>
        <dbReference type="ARBA" id="ARBA00001936"/>
    </source>
</evidence>
<comment type="similarity">
    <text evidence="8">Belongs to the DNA polymerase type-B-like family. GLD2 subfamily.</text>
</comment>
<keyword evidence="6" id="KW-0479">Metal-binding</keyword>
<dbReference type="AlphaFoldDB" id="A0A9W9ZWS8"/>
<sequence>MNFLCTFSCHHCHRILTHQSALASHQNIFVVFSQNVIKTYKTMSNRRRTPYYWHKQSVHTPTFIDLDKYIPKPEERNTPTFIDLDKYLPKPEESNLSPFNRQYPKPITPTSLNKLSNDTQSKNKKSSSSTSTTTTSTIARTTSADPGTLRVNVTREQHRTISLSSGETFYSTSGQGTERRPTKRRHHSAATPGFQDEIDAKRAKRNYPAPQVRNSARSLSFQPFDVEPPVFTLETLTREIQEECLKCVQTMKTLQKKLELKSFLERILSPVFPGGSLHLCGSSSNGFGDESSDADFCFILTNLRQGNNRGEAMQVLRQMQRSLNNYPNNSFPNKCGVIPAKVPILKFKDMISGCECDININNTVGVRNTHLLRAYCGVDYRVQPLVMLVKRWAKKHDINDASQGTLSSYALTLMVIHYLQGVCKPAVVPVLQRQYPSVFRYIGDVSRLLSQDPCQHIACNQSENRQSLGELFVGFFKYYAVDFSWSDDYISIAMGAAYKRNLGQWKQNKKICIEEPFDGNNVTKAVCSLENFNKIKMKFRLAWHTLKISPSLESIKVT</sequence>
<name>A0A9W9ZWS8_9CNID</name>
<keyword evidence="4" id="KW-0963">Cytoplasm</keyword>
<evidence type="ECO:0000256" key="8">
    <source>
        <dbReference type="ARBA" id="ARBA00038491"/>
    </source>
</evidence>
<feature type="region of interest" description="Disordered" evidence="9">
    <location>
        <begin position="93"/>
        <end position="193"/>
    </location>
</feature>
<evidence type="ECO:0000313" key="12">
    <source>
        <dbReference type="EMBL" id="KAJ7389326.1"/>
    </source>
</evidence>
<feature type="compositionally biased region" description="Low complexity" evidence="9">
    <location>
        <begin position="116"/>
        <end position="143"/>
    </location>
</feature>
<keyword evidence="13" id="KW-1185">Reference proteome</keyword>
<gene>
    <name evidence="12" type="primary">PAPD4_1</name>
    <name evidence="12" type="ORF">OS493_032182</name>
</gene>
<dbReference type="SUPFAM" id="SSF81301">
    <property type="entry name" value="Nucleotidyltransferase"/>
    <property type="match status" value="1"/>
</dbReference>
<dbReference type="InterPro" id="IPR054708">
    <property type="entry name" value="MTPAP-like_central"/>
</dbReference>
<keyword evidence="7" id="KW-0460">Magnesium</keyword>
<evidence type="ECO:0000256" key="9">
    <source>
        <dbReference type="SAM" id="MobiDB-lite"/>
    </source>
</evidence>
<evidence type="ECO:0000256" key="3">
    <source>
        <dbReference type="ARBA" id="ARBA00004496"/>
    </source>
</evidence>
<keyword evidence="5" id="KW-0808">Transferase</keyword>
<dbReference type="GO" id="GO:0031123">
    <property type="term" value="P:RNA 3'-end processing"/>
    <property type="evidence" value="ECO:0007669"/>
    <property type="project" value="TreeGrafter"/>
</dbReference>
<dbReference type="Proteomes" id="UP001163046">
    <property type="component" value="Unassembled WGS sequence"/>
</dbReference>
<dbReference type="SUPFAM" id="SSF81631">
    <property type="entry name" value="PAP/OAS1 substrate-binding domain"/>
    <property type="match status" value="1"/>
</dbReference>
<dbReference type="PANTHER" id="PTHR12271">
    <property type="entry name" value="POLY A POLYMERASE CID PAP -RELATED"/>
    <property type="match status" value="1"/>
</dbReference>
<evidence type="ECO:0000259" key="10">
    <source>
        <dbReference type="Pfam" id="PF03828"/>
    </source>
</evidence>
<comment type="cofactor">
    <cofactor evidence="1">
        <name>Mn(2+)</name>
        <dbReference type="ChEBI" id="CHEBI:29035"/>
    </cofactor>
</comment>
<feature type="domain" description="Poly(A) RNA polymerase mitochondrial-like central palm" evidence="11">
    <location>
        <begin position="236"/>
        <end position="376"/>
    </location>
</feature>
<feature type="domain" description="PAP-associated" evidence="10">
    <location>
        <begin position="467"/>
        <end position="521"/>
    </location>
</feature>
<evidence type="ECO:0000313" key="13">
    <source>
        <dbReference type="Proteomes" id="UP001163046"/>
    </source>
</evidence>
<dbReference type="EMBL" id="MU825435">
    <property type="protein sequence ID" value="KAJ7389326.1"/>
    <property type="molecule type" value="Genomic_DNA"/>
</dbReference>
<evidence type="ECO:0000256" key="7">
    <source>
        <dbReference type="ARBA" id="ARBA00022842"/>
    </source>
</evidence>
<dbReference type="Pfam" id="PF22600">
    <property type="entry name" value="MTPAP-like_central"/>
    <property type="match status" value="1"/>
</dbReference>
<evidence type="ECO:0000256" key="5">
    <source>
        <dbReference type="ARBA" id="ARBA00022679"/>
    </source>
</evidence>
<organism evidence="12 13">
    <name type="scientific">Desmophyllum pertusum</name>
    <dbReference type="NCBI Taxonomy" id="174260"/>
    <lineage>
        <taxon>Eukaryota</taxon>
        <taxon>Metazoa</taxon>
        <taxon>Cnidaria</taxon>
        <taxon>Anthozoa</taxon>
        <taxon>Hexacorallia</taxon>
        <taxon>Scleractinia</taxon>
        <taxon>Caryophylliina</taxon>
        <taxon>Caryophylliidae</taxon>
        <taxon>Desmophyllum</taxon>
    </lineage>
</organism>
<dbReference type="InterPro" id="IPR043519">
    <property type="entry name" value="NT_sf"/>
</dbReference>
<dbReference type="Gene3D" id="1.10.1410.10">
    <property type="match status" value="1"/>
</dbReference>
<accession>A0A9W9ZWS8</accession>
<dbReference type="OrthoDB" id="2274644at2759"/>
<comment type="cofactor">
    <cofactor evidence="2">
        <name>Mg(2+)</name>
        <dbReference type="ChEBI" id="CHEBI:18420"/>
    </cofactor>
</comment>
<dbReference type="PANTHER" id="PTHR12271:SF40">
    <property type="entry name" value="POLY(A) RNA POLYMERASE GLD2"/>
    <property type="match status" value="1"/>
</dbReference>
<dbReference type="Pfam" id="PF03828">
    <property type="entry name" value="PAP_assoc"/>
    <property type="match status" value="1"/>
</dbReference>
<comment type="subcellular location">
    <subcellularLocation>
        <location evidence="3">Cytoplasm</location>
    </subcellularLocation>
</comment>
<proteinExistence type="inferred from homology"/>
<feature type="compositionally biased region" description="Polar residues" evidence="9">
    <location>
        <begin position="160"/>
        <end position="176"/>
    </location>
</feature>
<dbReference type="GO" id="GO:1990817">
    <property type="term" value="F:poly(A) RNA polymerase activity"/>
    <property type="evidence" value="ECO:0007669"/>
    <property type="project" value="TreeGrafter"/>
</dbReference>
<evidence type="ECO:0000259" key="11">
    <source>
        <dbReference type="Pfam" id="PF22600"/>
    </source>
</evidence>
<dbReference type="GO" id="GO:0046872">
    <property type="term" value="F:metal ion binding"/>
    <property type="evidence" value="ECO:0007669"/>
    <property type="project" value="UniProtKB-KW"/>
</dbReference>
<dbReference type="GO" id="GO:0005737">
    <property type="term" value="C:cytoplasm"/>
    <property type="evidence" value="ECO:0007669"/>
    <property type="project" value="UniProtKB-SubCell"/>
</dbReference>
<dbReference type="Gene3D" id="3.30.460.10">
    <property type="entry name" value="Beta Polymerase, domain 2"/>
    <property type="match status" value="1"/>
</dbReference>
<dbReference type="CDD" id="cd05402">
    <property type="entry name" value="NT_PAP_TUTase"/>
    <property type="match status" value="1"/>
</dbReference>
<evidence type="ECO:0000256" key="6">
    <source>
        <dbReference type="ARBA" id="ARBA00022723"/>
    </source>
</evidence>
<protein>
    <submittedName>
        <fullName evidence="12">Zinc finger, CCHC domain-containing protein</fullName>
    </submittedName>
</protein>
<evidence type="ECO:0000256" key="4">
    <source>
        <dbReference type="ARBA" id="ARBA00022490"/>
    </source>
</evidence>